<dbReference type="GO" id="GO:0000750">
    <property type="term" value="P:pheromone-dependent signal transduction involved in conjugation with cellular fusion"/>
    <property type="evidence" value="ECO:0007669"/>
    <property type="project" value="TreeGrafter"/>
</dbReference>
<dbReference type="PANTHER" id="PTHR28097">
    <property type="entry name" value="PHEROMONE A FACTOR RECEPTOR"/>
    <property type="match status" value="1"/>
</dbReference>
<evidence type="ECO:0000256" key="3">
    <source>
        <dbReference type="ARBA" id="ARBA00022507"/>
    </source>
</evidence>
<organism evidence="12 13">
    <name type="scientific">Mycena chlorophos</name>
    <name type="common">Agaric fungus</name>
    <name type="synonym">Agaricus chlorophos</name>
    <dbReference type="NCBI Taxonomy" id="658473"/>
    <lineage>
        <taxon>Eukaryota</taxon>
        <taxon>Fungi</taxon>
        <taxon>Dikarya</taxon>
        <taxon>Basidiomycota</taxon>
        <taxon>Agaricomycotina</taxon>
        <taxon>Agaricomycetes</taxon>
        <taxon>Agaricomycetidae</taxon>
        <taxon>Agaricales</taxon>
        <taxon>Marasmiineae</taxon>
        <taxon>Mycenaceae</taxon>
        <taxon>Mycena</taxon>
    </lineage>
</organism>
<evidence type="ECO:0000256" key="1">
    <source>
        <dbReference type="ARBA" id="ARBA00004141"/>
    </source>
</evidence>
<keyword evidence="12" id="KW-0808">Transferase</keyword>
<keyword evidence="4 11" id="KW-0812">Transmembrane</keyword>
<evidence type="ECO:0000256" key="6">
    <source>
        <dbReference type="ARBA" id="ARBA00023040"/>
    </source>
</evidence>
<keyword evidence="8" id="KW-0675">Receptor</keyword>
<comment type="similarity">
    <text evidence="2">Belongs to the G-protein coupled receptor 4 family.</text>
</comment>
<dbReference type="PANTHER" id="PTHR28097:SF1">
    <property type="entry name" value="PHEROMONE A FACTOR RECEPTOR"/>
    <property type="match status" value="1"/>
</dbReference>
<keyword evidence="3" id="KW-0589">Pheromone response</keyword>
<feature type="transmembrane region" description="Helical" evidence="11">
    <location>
        <begin position="218"/>
        <end position="238"/>
    </location>
</feature>
<dbReference type="Pfam" id="PF02076">
    <property type="entry name" value="STE3"/>
    <property type="match status" value="1"/>
</dbReference>
<dbReference type="GO" id="GO:0005886">
    <property type="term" value="C:plasma membrane"/>
    <property type="evidence" value="ECO:0007669"/>
    <property type="project" value="TreeGrafter"/>
</dbReference>
<dbReference type="AlphaFoldDB" id="A0A8H6TJX4"/>
<evidence type="ECO:0000313" key="12">
    <source>
        <dbReference type="EMBL" id="KAF7319103.1"/>
    </source>
</evidence>
<feature type="transmembrane region" description="Helical" evidence="11">
    <location>
        <begin position="121"/>
        <end position="138"/>
    </location>
</feature>
<dbReference type="GO" id="GO:0004932">
    <property type="term" value="F:mating-type factor pheromone receptor activity"/>
    <property type="evidence" value="ECO:0007669"/>
    <property type="project" value="InterPro"/>
</dbReference>
<dbReference type="InterPro" id="IPR001499">
    <property type="entry name" value="GPCR_STE3"/>
</dbReference>
<evidence type="ECO:0000256" key="5">
    <source>
        <dbReference type="ARBA" id="ARBA00022989"/>
    </source>
</evidence>
<keyword evidence="12" id="KW-0418">Kinase</keyword>
<sequence>MSGSPPSFMPLVSPALYAVASNFTAMLLVIPFFAAFRAWNVGTVFLVGWLFIGVLLGMVNAIAEFIQPRFCTFSTVAIQAAMIGIPSATLAVNQRLYHIIRAEPIPENQPQTLSTASIRRMVTTDLTICLLPLAYLILQPNLYATHKTDNVQDFGCLPAFSNDASSHLVAFVPPIAISFVALAYGVLAAMTARSRRRTMAGVLKPYDGLTPKRYAKTLWLGMGGLVVFVLPSTILRFATIQSVHATQVALEFGRWTQGPAFGAVTFVLLGLGQEVQHEWKQLPSRLGNLMRLRIPFPSYRPSLSVFKQKKAAVEDIEMQPVPEMASNWDTGCMFRHDASASMAKSGPSTSSCGFQGNSLRPELFSKEDWSKSKATLVEEPNTDKPLPEAPPRAVYWERPPPKKSLVPQSPSLYAPSVYCQT</sequence>
<dbReference type="GO" id="GO:0016301">
    <property type="term" value="F:kinase activity"/>
    <property type="evidence" value="ECO:0007669"/>
    <property type="project" value="UniProtKB-KW"/>
</dbReference>
<evidence type="ECO:0000256" key="7">
    <source>
        <dbReference type="ARBA" id="ARBA00023136"/>
    </source>
</evidence>
<reference evidence="12" key="1">
    <citation type="submission" date="2020-05" db="EMBL/GenBank/DDBJ databases">
        <title>Mycena genomes resolve the evolution of fungal bioluminescence.</title>
        <authorList>
            <person name="Tsai I.J."/>
        </authorList>
    </citation>
    <scope>NUCLEOTIDE SEQUENCE</scope>
    <source>
        <strain evidence="12">110903Hualien_Pintung</strain>
    </source>
</reference>
<keyword evidence="7 11" id="KW-0472">Membrane</keyword>
<name>A0A8H6TJX4_MYCCL</name>
<evidence type="ECO:0000256" key="10">
    <source>
        <dbReference type="SAM" id="MobiDB-lite"/>
    </source>
</evidence>
<dbReference type="EMBL" id="JACAZE010000003">
    <property type="protein sequence ID" value="KAF7319103.1"/>
    <property type="molecule type" value="Genomic_DNA"/>
</dbReference>
<comment type="subcellular location">
    <subcellularLocation>
        <location evidence="1">Membrane</location>
        <topology evidence="1">Multi-pass membrane protein</topology>
    </subcellularLocation>
</comment>
<protein>
    <submittedName>
        <fullName evidence="12">Kinase-like protein</fullName>
    </submittedName>
</protein>
<dbReference type="OrthoDB" id="2874149at2759"/>
<evidence type="ECO:0000256" key="8">
    <source>
        <dbReference type="ARBA" id="ARBA00023170"/>
    </source>
</evidence>
<proteinExistence type="inferred from homology"/>
<evidence type="ECO:0000256" key="4">
    <source>
        <dbReference type="ARBA" id="ARBA00022692"/>
    </source>
</evidence>
<feature type="transmembrane region" description="Helical" evidence="11">
    <location>
        <begin position="15"/>
        <end position="36"/>
    </location>
</feature>
<keyword evidence="5 11" id="KW-1133">Transmembrane helix</keyword>
<keyword evidence="9" id="KW-0807">Transducer</keyword>
<feature type="region of interest" description="Disordered" evidence="10">
    <location>
        <begin position="374"/>
        <end position="410"/>
    </location>
</feature>
<evidence type="ECO:0000256" key="9">
    <source>
        <dbReference type="ARBA" id="ARBA00023224"/>
    </source>
</evidence>
<dbReference type="PRINTS" id="PR00899">
    <property type="entry name" value="GPCRSTE3"/>
</dbReference>
<evidence type="ECO:0000313" key="13">
    <source>
        <dbReference type="Proteomes" id="UP000613580"/>
    </source>
</evidence>
<feature type="transmembrane region" description="Helical" evidence="11">
    <location>
        <begin position="72"/>
        <end position="92"/>
    </location>
</feature>
<evidence type="ECO:0000256" key="2">
    <source>
        <dbReference type="ARBA" id="ARBA00011085"/>
    </source>
</evidence>
<comment type="caution">
    <text evidence="12">The sequence shown here is derived from an EMBL/GenBank/DDBJ whole genome shotgun (WGS) entry which is preliminary data.</text>
</comment>
<dbReference type="Proteomes" id="UP000613580">
    <property type="component" value="Unassembled WGS sequence"/>
</dbReference>
<evidence type="ECO:0000256" key="11">
    <source>
        <dbReference type="SAM" id="Phobius"/>
    </source>
</evidence>
<gene>
    <name evidence="12" type="ORF">HMN09_00246600</name>
</gene>
<feature type="transmembrane region" description="Helical" evidence="11">
    <location>
        <begin position="43"/>
        <end position="66"/>
    </location>
</feature>
<keyword evidence="6" id="KW-0297">G-protein coupled receptor</keyword>
<accession>A0A8H6TJX4</accession>
<feature type="transmembrane region" description="Helical" evidence="11">
    <location>
        <begin position="168"/>
        <end position="189"/>
    </location>
</feature>
<keyword evidence="13" id="KW-1185">Reference proteome</keyword>